<evidence type="ECO:0000313" key="2">
    <source>
        <dbReference type="EMBL" id="ABP45622.1"/>
    </source>
</evidence>
<gene>
    <name evidence="2" type="ordered locus">Mflv_3145</name>
</gene>
<dbReference type="HOGENOM" id="CLU_129809_1_0_11"/>
<feature type="compositionally biased region" description="Pro residues" evidence="1">
    <location>
        <begin position="73"/>
        <end position="85"/>
    </location>
</feature>
<reference evidence="2" key="2">
    <citation type="journal article" date="2013" name="PLoS ONE">
        <title>A Gene Expression Study of the Activities of Aromatic Ring-Cleavage Dioxygenases in Mycobacterium gilvum PYR-GCK to Changes in Salinity and pH during Pyrene Degradation.</title>
        <authorList>
            <person name="Badejo A.C."/>
            <person name="Badejo A.O."/>
            <person name="Shin K.H."/>
            <person name="Chai Y.G."/>
        </authorList>
    </citation>
    <scope>NUCLEOTIDE SEQUENCE [LARGE SCALE GENOMIC DNA]</scope>
    <source>
        <strain evidence="2">PYR-GCK</strain>
    </source>
</reference>
<feature type="region of interest" description="Disordered" evidence="1">
    <location>
        <begin position="67"/>
        <end position="86"/>
    </location>
</feature>
<dbReference type="KEGG" id="mgi:Mflv_3145"/>
<protein>
    <recommendedName>
        <fullName evidence="3">RNA-binding protein</fullName>
    </recommendedName>
</protein>
<organism evidence="2">
    <name type="scientific">Mycolicibacterium gilvum (strain PYR-GCK)</name>
    <name type="common">Mycobacterium gilvum (strain PYR-GCK)</name>
    <dbReference type="NCBI Taxonomy" id="350054"/>
    <lineage>
        <taxon>Bacteria</taxon>
        <taxon>Bacillati</taxon>
        <taxon>Actinomycetota</taxon>
        <taxon>Actinomycetes</taxon>
        <taxon>Mycobacteriales</taxon>
        <taxon>Mycobacteriaceae</taxon>
        <taxon>Mycolicibacterium</taxon>
    </lineage>
</organism>
<dbReference type="STRING" id="350054.Mflv_3145"/>
<dbReference type="OrthoDB" id="4749622at2"/>
<sequence>MWTARVLATVGLSLMTLGLSLFPQTPEASADVCGSIGGRHVSVNACGNVADAIAPWVPPPAAYAPLPEDYNAAPPPPPPPPPPPNVSVCANVGRRISVSGCI</sequence>
<dbReference type="AlphaFoldDB" id="A4TAZ4"/>
<proteinExistence type="predicted"/>
<evidence type="ECO:0000256" key="1">
    <source>
        <dbReference type="SAM" id="MobiDB-lite"/>
    </source>
</evidence>
<reference evidence="2" key="1">
    <citation type="submission" date="2007-04" db="EMBL/GenBank/DDBJ databases">
        <authorList>
            <consortium name="US DOE Joint Genome Institute"/>
            <person name="Copeland A."/>
            <person name="Lucas S."/>
            <person name="Lapidus A."/>
            <person name="Barry K."/>
            <person name="Detter J.C."/>
            <person name="Glavina del Rio T."/>
            <person name="Hammon N."/>
            <person name="Israni S."/>
            <person name="Dalin E."/>
            <person name="Tice H."/>
            <person name="Pitluck S."/>
            <person name="Chain P."/>
            <person name="Malfatti S."/>
            <person name="Shin M."/>
            <person name="Vergez L."/>
            <person name="Schmutz J."/>
            <person name="Larimer F."/>
            <person name="Land M."/>
            <person name="Hauser L."/>
            <person name="Kyrpides N."/>
            <person name="Mikhailova N."/>
            <person name="Miller C."/>
            <person name="Richardson P."/>
        </authorList>
    </citation>
    <scope>NUCLEOTIDE SEQUENCE</scope>
    <source>
        <strain evidence="2">PYR-GCK</strain>
    </source>
</reference>
<accession>A4TAZ4</accession>
<evidence type="ECO:0008006" key="3">
    <source>
        <dbReference type="Google" id="ProtNLM"/>
    </source>
</evidence>
<name>A4TAZ4_MYCGI</name>
<dbReference type="EMBL" id="CP000656">
    <property type="protein sequence ID" value="ABP45622.1"/>
    <property type="molecule type" value="Genomic_DNA"/>
</dbReference>